<dbReference type="InterPro" id="IPR003660">
    <property type="entry name" value="HAMP_dom"/>
</dbReference>
<keyword evidence="10" id="KW-0175">Coiled coil</keyword>
<evidence type="ECO:0000256" key="9">
    <source>
        <dbReference type="ARBA" id="ARBA00023012"/>
    </source>
</evidence>
<keyword evidence="4" id="KW-0597">Phosphoprotein</keyword>
<keyword evidence="14" id="KW-1185">Reference proteome</keyword>
<dbReference type="SMART" id="SM00304">
    <property type="entry name" value="HAMP"/>
    <property type="match status" value="1"/>
</dbReference>
<evidence type="ECO:0000256" key="8">
    <source>
        <dbReference type="ARBA" id="ARBA00022840"/>
    </source>
</evidence>
<dbReference type="Pfam" id="PF02518">
    <property type="entry name" value="HATPase_c"/>
    <property type="match status" value="1"/>
</dbReference>
<sequence>MKGLIRDASIAKKLCLLTVLAVFIALSLCYGAFILNDIATHRAATLRQIESLASVLGRNSVSALEFDDRDAATETLSSLAGQSAIEHAVLRDGQGEIFATFPAKLPASLTDRRSEFLEVHRPINVSRATSSIGAMENLDDLFADDAATQALSDSNGTDSPSEATTIGHLTIRANTNEIYSELRGRTLVAAIVLVSSLLIGVSISMYFRHSITMPVHNLVTATRAIAEDRDYSHRVTKLGDDELGALANAFNAMVGELETQQKHLQLAYEELEQRVERRTEELATANADLQREMDKRESLQEELISASRHAGMAEIATGVLHNVGNVLNSVNVSAITLVDRVKNSHVQTVIKKLVDLLTEHKDDLATFFTSDPRGVQLPAFLQQLAVHVEAEGKEQEDELRAMMGHVDHIKVIVSRQQNYARMGGITEDVDLVTLVKDAMDLNGASNMKYGIEIKTDFDDVPTVTSDKHKILQILVNLFANAKQALLASETATKTLTLQVRSEGDMVSVSVGDNGVGIADENFKKLFTHGFTTKKTGHGFGLHSSACSAKEIGGSLSVHSDGLGKGAVFTLRIPAVSEAAQPV</sequence>
<dbReference type="GO" id="GO:0000160">
    <property type="term" value="P:phosphorelay signal transduction system"/>
    <property type="evidence" value="ECO:0007669"/>
    <property type="project" value="UniProtKB-KW"/>
</dbReference>
<keyword evidence="5 13" id="KW-0808">Transferase</keyword>
<evidence type="ECO:0000313" key="14">
    <source>
        <dbReference type="Proteomes" id="UP000187735"/>
    </source>
</evidence>
<dbReference type="SUPFAM" id="SSF158472">
    <property type="entry name" value="HAMP domain-like"/>
    <property type="match status" value="1"/>
</dbReference>
<dbReference type="InterPro" id="IPR036890">
    <property type="entry name" value="HATPase_C_sf"/>
</dbReference>
<organism evidence="13 14">
    <name type="scientific">Fuerstiella marisgermanici</name>
    <dbReference type="NCBI Taxonomy" id="1891926"/>
    <lineage>
        <taxon>Bacteria</taxon>
        <taxon>Pseudomonadati</taxon>
        <taxon>Planctomycetota</taxon>
        <taxon>Planctomycetia</taxon>
        <taxon>Planctomycetales</taxon>
        <taxon>Planctomycetaceae</taxon>
        <taxon>Fuerstiella</taxon>
    </lineage>
</organism>
<dbReference type="Gene3D" id="3.30.565.10">
    <property type="entry name" value="Histidine kinase-like ATPase, C-terminal domain"/>
    <property type="match status" value="1"/>
</dbReference>
<dbReference type="STRING" id="1891926.Fuma_00855"/>
<keyword evidence="7" id="KW-0418">Kinase</keyword>
<evidence type="ECO:0000313" key="13">
    <source>
        <dbReference type="EMBL" id="APZ91269.1"/>
    </source>
</evidence>
<dbReference type="PANTHER" id="PTHR43065">
    <property type="entry name" value="SENSOR HISTIDINE KINASE"/>
    <property type="match status" value="1"/>
</dbReference>
<evidence type="ECO:0000259" key="12">
    <source>
        <dbReference type="PROSITE" id="PS50885"/>
    </source>
</evidence>
<dbReference type="InterPro" id="IPR003594">
    <property type="entry name" value="HATPase_dom"/>
</dbReference>
<dbReference type="Gene3D" id="6.10.340.10">
    <property type="match status" value="1"/>
</dbReference>
<dbReference type="EC" id="2.7.13.3" evidence="3"/>
<evidence type="ECO:0000256" key="6">
    <source>
        <dbReference type="ARBA" id="ARBA00022741"/>
    </source>
</evidence>
<evidence type="ECO:0000256" key="7">
    <source>
        <dbReference type="ARBA" id="ARBA00022777"/>
    </source>
</evidence>
<dbReference type="CDD" id="cd06225">
    <property type="entry name" value="HAMP"/>
    <property type="match status" value="1"/>
</dbReference>
<comment type="catalytic activity">
    <reaction evidence="1">
        <text>ATP + protein L-histidine = ADP + protein N-phospho-L-histidine.</text>
        <dbReference type="EC" id="2.7.13.3"/>
    </reaction>
</comment>
<feature type="coiled-coil region" evidence="10">
    <location>
        <begin position="254"/>
        <end position="309"/>
    </location>
</feature>
<accession>A0A1P8WB33</accession>
<feature type="domain" description="Histidine kinase" evidence="11">
    <location>
        <begin position="363"/>
        <end position="576"/>
    </location>
</feature>
<evidence type="ECO:0000256" key="2">
    <source>
        <dbReference type="ARBA" id="ARBA00004370"/>
    </source>
</evidence>
<dbReference type="GO" id="GO:0016020">
    <property type="term" value="C:membrane"/>
    <property type="evidence" value="ECO:0007669"/>
    <property type="project" value="UniProtKB-SubCell"/>
</dbReference>
<name>A0A1P8WB33_9PLAN</name>
<dbReference type="AlphaFoldDB" id="A0A1P8WB33"/>
<dbReference type="Pfam" id="PF17152">
    <property type="entry name" value="CHASE8"/>
    <property type="match status" value="1"/>
</dbReference>
<dbReference type="Pfam" id="PF00672">
    <property type="entry name" value="HAMP"/>
    <property type="match status" value="1"/>
</dbReference>
<gene>
    <name evidence="13" type="primary">zraS_2</name>
    <name evidence="13" type="ORF">Fuma_00855</name>
</gene>
<dbReference type="SMART" id="SM00387">
    <property type="entry name" value="HATPase_c"/>
    <property type="match status" value="1"/>
</dbReference>
<dbReference type="PRINTS" id="PR00344">
    <property type="entry name" value="BCTRLSENSOR"/>
</dbReference>
<comment type="subcellular location">
    <subcellularLocation>
        <location evidence="2">Membrane</location>
    </subcellularLocation>
</comment>
<dbReference type="InterPro" id="IPR004358">
    <property type="entry name" value="Sig_transdc_His_kin-like_C"/>
</dbReference>
<dbReference type="GO" id="GO:0005524">
    <property type="term" value="F:ATP binding"/>
    <property type="evidence" value="ECO:0007669"/>
    <property type="project" value="UniProtKB-KW"/>
</dbReference>
<dbReference type="OrthoDB" id="149796at2"/>
<evidence type="ECO:0000256" key="4">
    <source>
        <dbReference type="ARBA" id="ARBA00022553"/>
    </source>
</evidence>
<reference evidence="13 14" key="1">
    <citation type="journal article" date="2016" name="Front. Microbiol.">
        <title>Fuerstia marisgermanicae gen. nov., sp. nov., an Unusual Member of the Phylum Planctomycetes from the German Wadden Sea.</title>
        <authorList>
            <person name="Kohn T."/>
            <person name="Heuer A."/>
            <person name="Jogler M."/>
            <person name="Vollmers J."/>
            <person name="Boedeker C."/>
            <person name="Bunk B."/>
            <person name="Rast P."/>
            <person name="Borchert D."/>
            <person name="Glockner I."/>
            <person name="Freese H.M."/>
            <person name="Klenk H.P."/>
            <person name="Overmann J."/>
            <person name="Kaster A.K."/>
            <person name="Rohde M."/>
            <person name="Wiegand S."/>
            <person name="Jogler C."/>
        </authorList>
    </citation>
    <scope>NUCLEOTIDE SEQUENCE [LARGE SCALE GENOMIC DNA]</scope>
    <source>
        <strain evidence="13 14">NH11</strain>
    </source>
</reference>
<feature type="domain" description="HAMP" evidence="12">
    <location>
        <begin position="209"/>
        <end position="262"/>
    </location>
</feature>
<proteinExistence type="predicted"/>
<dbReference type="GO" id="GO:0004673">
    <property type="term" value="F:protein histidine kinase activity"/>
    <property type="evidence" value="ECO:0007669"/>
    <property type="project" value="UniProtKB-EC"/>
</dbReference>
<keyword evidence="9" id="KW-0902">Two-component regulatory system</keyword>
<dbReference type="PANTHER" id="PTHR43065:SF46">
    <property type="entry name" value="C4-DICARBOXYLATE TRANSPORT SENSOR PROTEIN DCTB"/>
    <property type="match status" value="1"/>
</dbReference>
<keyword evidence="6" id="KW-0547">Nucleotide-binding</keyword>
<evidence type="ECO:0000256" key="10">
    <source>
        <dbReference type="SAM" id="Coils"/>
    </source>
</evidence>
<dbReference type="EMBL" id="CP017641">
    <property type="protein sequence ID" value="APZ91269.1"/>
    <property type="molecule type" value="Genomic_DNA"/>
</dbReference>
<dbReference type="InterPro" id="IPR033417">
    <property type="entry name" value="CHASE8"/>
</dbReference>
<evidence type="ECO:0000256" key="3">
    <source>
        <dbReference type="ARBA" id="ARBA00012438"/>
    </source>
</evidence>
<evidence type="ECO:0000256" key="1">
    <source>
        <dbReference type="ARBA" id="ARBA00000085"/>
    </source>
</evidence>
<keyword evidence="8" id="KW-0067">ATP-binding</keyword>
<dbReference type="RefSeq" id="WP_077023055.1">
    <property type="nucleotide sequence ID" value="NZ_CP017641.1"/>
</dbReference>
<dbReference type="SUPFAM" id="SSF55874">
    <property type="entry name" value="ATPase domain of HSP90 chaperone/DNA topoisomerase II/histidine kinase"/>
    <property type="match status" value="1"/>
</dbReference>
<dbReference type="PROSITE" id="PS50109">
    <property type="entry name" value="HIS_KIN"/>
    <property type="match status" value="1"/>
</dbReference>
<dbReference type="KEGG" id="fmr:Fuma_00855"/>
<dbReference type="PROSITE" id="PS50885">
    <property type="entry name" value="HAMP"/>
    <property type="match status" value="1"/>
</dbReference>
<evidence type="ECO:0000259" key="11">
    <source>
        <dbReference type="PROSITE" id="PS50109"/>
    </source>
</evidence>
<dbReference type="InterPro" id="IPR005467">
    <property type="entry name" value="His_kinase_dom"/>
</dbReference>
<dbReference type="Proteomes" id="UP000187735">
    <property type="component" value="Chromosome"/>
</dbReference>
<evidence type="ECO:0000256" key="5">
    <source>
        <dbReference type="ARBA" id="ARBA00022679"/>
    </source>
</evidence>
<protein>
    <recommendedName>
        <fullName evidence="3">histidine kinase</fullName>
        <ecNumber evidence="3">2.7.13.3</ecNumber>
    </recommendedName>
</protein>